<sequence>MQPALDGDKGRYGAGLVERNDKGEVVLVAALSFKRKASVDIAEAKTVLEGILLAEEFGLFPLALAWSPFQANLLAIGGESVDGCIKFWNTHTDAYLNSTDTGSLVSTLLWNKNEMELLSSHGFPHNQLTF</sequence>
<dbReference type="GO" id="GO:1905786">
    <property type="term" value="P:positive regulation of anaphase-promoting complex-dependent catabolic process"/>
    <property type="evidence" value="ECO:0007669"/>
    <property type="project" value="TreeGrafter"/>
</dbReference>
<keyword evidence="2" id="KW-0132">Cell division</keyword>
<dbReference type="InterPro" id="IPR033010">
    <property type="entry name" value="Cdc20/Fizzy"/>
</dbReference>
<dbReference type="InterPro" id="IPR002156">
    <property type="entry name" value="RNaseH_domain"/>
</dbReference>
<reference evidence="7" key="2">
    <citation type="submission" date="2023-06" db="EMBL/GenBank/DDBJ databases">
        <authorList>
            <person name="Swenson N.G."/>
            <person name="Wegrzyn J.L."/>
            <person name="Mcevoy S.L."/>
        </authorList>
    </citation>
    <scope>NUCLEOTIDE SEQUENCE</scope>
    <source>
        <strain evidence="7">NS2018</strain>
        <tissue evidence="7">Leaf</tissue>
    </source>
</reference>
<dbReference type="Proteomes" id="UP001168877">
    <property type="component" value="Unassembled WGS sequence"/>
</dbReference>
<reference evidence="7" key="1">
    <citation type="journal article" date="2022" name="Plant J.">
        <title>Strategies of tolerance reflected in two North American maple genomes.</title>
        <authorList>
            <person name="McEvoy S.L."/>
            <person name="Sezen U.U."/>
            <person name="Trouern-Trend A."/>
            <person name="McMahon S.M."/>
            <person name="Schaberg P.G."/>
            <person name="Yang J."/>
            <person name="Wegrzyn J.L."/>
            <person name="Swenson N.G."/>
        </authorList>
    </citation>
    <scope>NUCLEOTIDE SEQUENCE</scope>
    <source>
        <strain evidence="7">NS2018</strain>
    </source>
</reference>
<feature type="domain" description="RNase H type-1" evidence="6">
    <location>
        <begin position="8"/>
        <end position="61"/>
    </location>
</feature>
<dbReference type="PANTHER" id="PTHR19918:SF8">
    <property type="entry name" value="FI02843P"/>
    <property type="match status" value="1"/>
</dbReference>
<dbReference type="EMBL" id="JAUESC010000385">
    <property type="protein sequence ID" value="KAK0579618.1"/>
    <property type="molecule type" value="Genomic_DNA"/>
</dbReference>
<accession>A0AA39RU50</accession>
<dbReference type="AlphaFoldDB" id="A0AA39RU50"/>
<evidence type="ECO:0000259" key="6">
    <source>
        <dbReference type="Pfam" id="PF13456"/>
    </source>
</evidence>
<evidence type="ECO:0000256" key="4">
    <source>
        <dbReference type="ARBA" id="ARBA00022776"/>
    </source>
</evidence>
<dbReference type="GO" id="GO:0005680">
    <property type="term" value="C:anaphase-promoting complex"/>
    <property type="evidence" value="ECO:0007669"/>
    <property type="project" value="TreeGrafter"/>
</dbReference>
<dbReference type="GO" id="GO:0010997">
    <property type="term" value="F:anaphase-promoting complex binding"/>
    <property type="evidence" value="ECO:0007669"/>
    <property type="project" value="InterPro"/>
</dbReference>
<evidence type="ECO:0000256" key="1">
    <source>
        <dbReference type="ARBA" id="ARBA00022574"/>
    </source>
</evidence>
<dbReference type="Gene3D" id="2.130.10.10">
    <property type="entry name" value="YVTN repeat-like/Quinoprotein amine dehydrogenase"/>
    <property type="match status" value="1"/>
</dbReference>
<comment type="caution">
    <text evidence="7">The sequence shown here is derived from an EMBL/GenBank/DDBJ whole genome shotgun (WGS) entry which is preliminary data.</text>
</comment>
<keyword evidence="8" id="KW-1185">Reference proteome</keyword>
<organism evidence="7 8">
    <name type="scientific">Acer saccharum</name>
    <name type="common">Sugar maple</name>
    <dbReference type="NCBI Taxonomy" id="4024"/>
    <lineage>
        <taxon>Eukaryota</taxon>
        <taxon>Viridiplantae</taxon>
        <taxon>Streptophyta</taxon>
        <taxon>Embryophyta</taxon>
        <taxon>Tracheophyta</taxon>
        <taxon>Spermatophyta</taxon>
        <taxon>Magnoliopsida</taxon>
        <taxon>eudicotyledons</taxon>
        <taxon>Gunneridae</taxon>
        <taxon>Pentapetalae</taxon>
        <taxon>rosids</taxon>
        <taxon>malvids</taxon>
        <taxon>Sapindales</taxon>
        <taxon>Sapindaceae</taxon>
        <taxon>Hippocastanoideae</taxon>
        <taxon>Acereae</taxon>
        <taxon>Acer</taxon>
    </lineage>
</organism>
<evidence type="ECO:0000256" key="2">
    <source>
        <dbReference type="ARBA" id="ARBA00022618"/>
    </source>
</evidence>
<dbReference type="SUPFAM" id="SSF50978">
    <property type="entry name" value="WD40 repeat-like"/>
    <property type="match status" value="1"/>
</dbReference>
<keyword evidence="3" id="KW-0677">Repeat</keyword>
<dbReference type="GO" id="GO:0003676">
    <property type="term" value="F:nucleic acid binding"/>
    <property type="evidence" value="ECO:0007669"/>
    <property type="project" value="InterPro"/>
</dbReference>
<keyword evidence="4" id="KW-0498">Mitosis</keyword>
<dbReference type="GO" id="GO:0004523">
    <property type="term" value="F:RNA-DNA hybrid ribonuclease activity"/>
    <property type="evidence" value="ECO:0007669"/>
    <property type="project" value="InterPro"/>
</dbReference>
<proteinExistence type="predicted"/>
<dbReference type="InterPro" id="IPR015943">
    <property type="entry name" value="WD40/YVTN_repeat-like_dom_sf"/>
</dbReference>
<dbReference type="InterPro" id="IPR036322">
    <property type="entry name" value="WD40_repeat_dom_sf"/>
</dbReference>
<evidence type="ECO:0000313" key="7">
    <source>
        <dbReference type="EMBL" id="KAK0579618.1"/>
    </source>
</evidence>
<protein>
    <recommendedName>
        <fullName evidence="6">RNase H type-1 domain-containing protein</fullName>
    </recommendedName>
</protein>
<keyword evidence="5" id="KW-0131">Cell cycle</keyword>
<dbReference type="GO" id="GO:0051301">
    <property type="term" value="P:cell division"/>
    <property type="evidence" value="ECO:0007669"/>
    <property type="project" value="UniProtKB-KW"/>
</dbReference>
<dbReference type="PANTHER" id="PTHR19918">
    <property type="entry name" value="CELL DIVISION CYCLE 20 CDC20 FIZZY -RELATED"/>
    <property type="match status" value="1"/>
</dbReference>
<evidence type="ECO:0000256" key="5">
    <source>
        <dbReference type="ARBA" id="ARBA00023306"/>
    </source>
</evidence>
<dbReference type="GO" id="GO:1990757">
    <property type="term" value="F:ubiquitin ligase activator activity"/>
    <property type="evidence" value="ECO:0007669"/>
    <property type="project" value="TreeGrafter"/>
</dbReference>
<dbReference type="Pfam" id="PF13456">
    <property type="entry name" value="RVT_3"/>
    <property type="match status" value="1"/>
</dbReference>
<evidence type="ECO:0000313" key="8">
    <source>
        <dbReference type="Proteomes" id="UP001168877"/>
    </source>
</evidence>
<keyword evidence="1" id="KW-0853">WD repeat</keyword>
<evidence type="ECO:0000256" key="3">
    <source>
        <dbReference type="ARBA" id="ARBA00022737"/>
    </source>
</evidence>
<dbReference type="GO" id="GO:0031145">
    <property type="term" value="P:anaphase-promoting complex-dependent catabolic process"/>
    <property type="evidence" value="ECO:0007669"/>
    <property type="project" value="TreeGrafter"/>
</dbReference>
<name>A0AA39RU50_ACESA</name>
<gene>
    <name evidence="7" type="ORF">LWI29_028787</name>
</gene>